<dbReference type="Proteomes" id="UP001596065">
    <property type="component" value="Unassembled WGS sequence"/>
</dbReference>
<accession>A0ABW0WA57</accession>
<keyword evidence="2" id="KW-1133">Transmembrane helix</keyword>
<reference evidence="4" key="1">
    <citation type="journal article" date="2019" name="Int. J. Syst. Evol. Microbiol.">
        <title>The Global Catalogue of Microorganisms (GCM) 10K type strain sequencing project: providing services to taxonomists for standard genome sequencing and annotation.</title>
        <authorList>
            <consortium name="The Broad Institute Genomics Platform"/>
            <consortium name="The Broad Institute Genome Sequencing Center for Infectious Disease"/>
            <person name="Wu L."/>
            <person name="Ma J."/>
        </authorList>
    </citation>
    <scope>NUCLEOTIDE SEQUENCE [LARGE SCALE GENOMIC DNA]</scope>
    <source>
        <strain evidence="4">KCTC 5701</strain>
    </source>
</reference>
<evidence type="ECO:0000313" key="4">
    <source>
        <dbReference type="Proteomes" id="UP001596065"/>
    </source>
</evidence>
<feature type="transmembrane region" description="Helical" evidence="2">
    <location>
        <begin position="86"/>
        <end position="105"/>
    </location>
</feature>
<comment type="caution">
    <text evidence="3">The sequence shown here is derived from an EMBL/GenBank/DDBJ whole genome shotgun (WGS) entry which is preliminary data.</text>
</comment>
<keyword evidence="4" id="KW-1185">Reference proteome</keyword>
<keyword evidence="2" id="KW-0472">Membrane</keyword>
<feature type="region of interest" description="Disordered" evidence="1">
    <location>
        <begin position="198"/>
        <end position="217"/>
    </location>
</feature>
<dbReference type="Pfam" id="PF03729">
    <property type="entry name" value="DUF308"/>
    <property type="match status" value="2"/>
</dbReference>
<keyword evidence="2" id="KW-0812">Transmembrane</keyword>
<dbReference type="RefSeq" id="WP_344346797.1">
    <property type="nucleotide sequence ID" value="NZ_BAAASM010000006.1"/>
</dbReference>
<protein>
    <submittedName>
        <fullName evidence="3">HdeD family acid-resistance protein</fullName>
    </submittedName>
</protein>
<evidence type="ECO:0000256" key="1">
    <source>
        <dbReference type="SAM" id="MobiDB-lite"/>
    </source>
</evidence>
<dbReference type="InterPro" id="IPR052712">
    <property type="entry name" value="Acid_resist_chaperone_HdeD"/>
</dbReference>
<gene>
    <name evidence="3" type="ORF">ACFP3J_06025</name>
</gene>
<dbReference type="EMBL" id="JBHSOE010000006">
    <property type="protein sequence ID" value="MFC5655047.1"/>
    <property type="molecule type" value="Genomic_DNA"/>
</dbReference>
<evidence type="ECO:0000313" key="3">
    <source>
        <dbReference type="EMBL" id="MFC5655047.1"/>
    </source>
</evidence>
<feature type="transmembrane region" description="Helical" evidence="2">
    <location>
        <begin position="54"/>
        <end position="74"/>
    </location>
</feature>
<feature type="transmembrane region" description="Helical" evidence="2">
    <location>
        <begin position="27"/>
        <end position="48"/>
    </location>
</feature>
<feature type="compositionally biased region" description="Basic residues" evidence="1">
    <location>
        <begin position="201"/>
        <end position="217"/>
    </location>
</feature>
<dbReference type="PANTHER" id="PTHR34989:SF1">
    <property type="entry name" value="PROTEIN HDED"/>
    <property type="match status" value="1"/>
</dbReference>
<feature type="transmembrane region" description="Helical" evidence="2">
    <location>
        <begin position="167"/>
        <end position="189"/>
    </location>
</feature>
<evidence type="ECO:0000256" key="2">
    <source>
        <dbReference type="SAM" id="Phobius"/>
    </source>
</evidence>
<sequence length="217" mass="22327">MSADGGGVRVADLSGEREGVWRLRRQLMWMLVARGSVALMFGVVALVWPGVTALALALLFGLYALGDGLALLTGSCRREGDKAHRVAHAAGGVLGIAAGLVAIAWPGVTALALGTLIGAWAVAAGVAEIWAAVRFRRELRHEGALFLAGAASVVAGVLLWTRPDAGAAAVAQVIGCYALVTGASVLAAAHRLRATAPAARPVHRAPHAQHARHARRV</sequence>
<feature type="transmembrane region" description="Helical" evidence="2">
    <location>
        <begin position="143"/>
        <end position="161"/>
    </location>
</feature>
<organism evidence="3 4">
    <name type="scientific">Streptomyces nogalater</name>
    <dbReference type="NCBI Taxonomy" id="38314"/>
    <lineage>
        <taxon>Bacteria</taxon>
        <taxon>Bacillati</taxon>
        <taxon>Actinomycetota</taxon>
        <taxon>Actinomycetes</taxon>
        <taxon>Kitasatosporales</taxon>
        <taxon>Streptomycetaceae</taxon>
        <taxon>Streptomyces</taxon>
    </lineage>
</organism>
<dbReference type="PANTHER" id="PTHR34989">
    <property type="entry name" value="PROTEIN HDED"/>
    <property type="match status" value="1"/>
</dbReference>
<dbReference type="InterPro" id="IPR005325">
    <property type="entry name" value="DUF308_memb"/>
</dbReference>
<feature type="transmembrane region" description="Helical" evidence="2">
    <location>
        <begin position="111"/>
        <end position="131"/>
    </location>
</feature>
<name>A0ABW0WA57_STRNO</name>
<proteinExistence type="predicted"/>